<name>A0A0H3AJF4_VIBC3</name>
<accession>A0A0H3AJF4</accession>
<proteinExistence type="predicted"/>
<dbReference type="Pfam" id="PF09481">
    <property type="entry name" value="CRISPR_Cse1"/>
    <property type="match status" value="1"/>
</dbReference>
<reference evidence="1 2" key="1">
    <citation type="submission" date="2007-03" db="EMBL/GenBank/DDBJ databases">
        <authorList>
            <person name="Heidelberg J."/>
        </authorList>
    </citation>
    <scope>NUCLEOTIDE SEQUENCE [LARGE SCALE GENOMIC DNA]</scope>
    <source>
        <strain evidence="2">ATCC 39541 / Classical Ogawa 395 / O395</strain>
    </source>
</reference>
<dbReference type="PATRIC" id="fig|345073.21.peg.310"/>
<dbReference type="InterPro" id="IPR013381">
    <property type="entry name" value="CRISPR-assoc_prot_Cse1"/>
</dbReference>
<dbReference type="KEGG" id="vco:VC0395_A2671"/>
<dbReference type="NCBIfam" id="TIGR02547">
    <property type="entry name" value="casA_cse1"/>
    <property type="match status" value="1"/>
</dbReference>
<evidence type="ECO:0000313" key="1">
    <source>
        <dbReference type="EMBL" id="ABQ20237.1"/>
    </source>
</evidence>
<dbReference type="AlphaFoldDB" id="A0A0H3AJF4"/>
<evidence type="ECO:0000313" key="2">
    <source>
        <dbReference type="Proteomes" id="UP000000249"/>
    </source>
</evidence>
<dbReference type="CDD" id="cd09729">
    <property type="entry name" value="Cse1_I-E"/>
    <property type="match status" value="1"/>
</dbReference>
<organism evidence="1 2">
    <name type="scientific">Vibrio cholerae serotype O1 (strain ATCC 39541 / Classical Ogawa 395 / O395)</name>
    <dbReference type="NCBI Taxonomy" id="345073"/>
    <lineage>
        <taxon>Bacteria</taxon>
        <taxon>Pseudomonadati</taxon>
        <taxon>Pseudomonadota</taxon>
        <taxon>Gammaproteobacteria</taxon>
        <taxon>Vibrionales</taxon>
        <taxon>Vibrionaceae</taxon>
        <taxon>Vibrio</taxon>
    </lineage>
</organism>
<dbReference type="Proteomes" id="UP000000249">
    <property type="component" value="Chromosome 1"/>
</dbReference>
<gene>
    <name evidence="1" type="primary">cse</name>
    <name evidence="1" type="ordered locus">VC0395_A2671</name>
</gene>
<dbReference type="KEGG" id="vcr:VC395_0322"/>
<dbReference type="RefSeq" id="WP_000426542.1">
    <property type="nucleotide sequence ID" value="NC_009457.1"/>
</dbReference>
<dbReference type="eggNOG" id="ENOG502Z7W6">
    <property type="taxonomic scope" value="Bacteria"/>
</dbReference>
<dbReference type="EMBL" id="CP000627">
    <property type="protein sequence ID" value="ABQ20237.1"/>
    <property type="molecule type" value="Genomic_DNA"/>
</dbReference>
<sequence>MENCFNLIDEPWIPVTNAGLVSLREIFLNNALRSLGGNPVQKIALTKLLLAIAQSAATPEDDEDWRRMGYLGMADKCLSYLDQWHNRFYLYGNMPFLQMPAIQSAEVKSFGVLSPEVSTGNTTVLTESQQEQAHSDADKALLLVVQMAFGLSGKKTDNSVVLSPGYQGKYNDKGKAASGKAGSAVGHMGLLHSFWLAESVVESLWLNLLTQEDIGDLPMYSILGTAPWELMPSGEADSVAEALKTSLMGRLVPLGKFCLLTDNGIHYSDGIAHPSYLEGKADPSASVDFSQKKLKALWVNPDKRPWRELTALLQFIESGKSIGYETPQLARTIRRVKYGVESFAIWSGGLRVSSNAGEQYASGTDDYVQSEFWLLSSELGDSFLAQLKQEMSELSALQKTLWGAVVRYFRQLSDIDKSSAGKAQPFVANQAERATHLFWQLCERQAQALLDACNDDIDAKIERQRLRKIFAGYALRVFDQVCPNDSTRQLDAWAQFRPNYHQYLNVE</sequence>
<dbReference type="OrthoDB" id="5392377at2"/>
<protein>
    <submittedName>
        <fullName evidence="1">Crispr-associated protein, Cse1 family</fullName>
    </submittedName>
</protein>